<organism evidence="3 4">
    <name type="scientific">Actinoplanes couchii</name>
    <dbReference type="NCBI Taxonomy" id="403638"/>
    <lineage>
        <taxon>Bacteria</taxon>
        <taxon>Bacillati</taxon>
        <taxon>Actinomycetota</taxon>
        <taxon>Actinomycetes</taxon>
        <taxon>Micromonosporales</taxon>
        <taxon>Micromonosporaceae</taxon>
        <taxon>Actinoplanes</taxon>
    </lineage>
</organism>
<proteinExistence type="predicted"/>
<keyword evidence="4" id="KW-1185">Reference proteome</keyword>
<evidence type="ECO:0000313" key="3">
    <source>
        <dbReference type="EMBL" id="GID60330.1"/>
    </source>
</evidence>
<feature type="domain" description="Pyridoxamine 5'-phosphate oxidase N-terminal" evidence="2">
    <location>
        <begin position="6"/>
        <end position="114"/>
    </location>
</feature>
<dbReference type="PANTHER" id="PTHR35176:SF6">
    <property type="entry name" value="HEME OXYGENASE HI_0854-RELATED"/>
    <property type="match status" value="1"/>
</dbReference>
<dbReference type="Gene3D" id="2.30.110.10">
    <property type="entry name" value="Electron Transport, Fmn-binding Protein, Chain A"/>
    <property type="match status" value="1"/>
</dbReference>
<dbReference type="EMBL" id="BOMG01000106">
    <property type="protein sequence ID" value="GID60330.1"/>
    <property type="molecule type" value="Genomic_DNA"/>
</dbReference>
<dbReference type="Proteomes" id="UP000612282">
    <property type="component" value="Unassembled WGS sequence"/>
</dbReference>
<dbReference type="PANTHER" id="PTHR35176">
    <property type="entry name" value="HEME OXYGENASE HI_0854-RELATED"/>
    <property type="match status" value="1"/>
</dbReference>
<dbReference type="InterPro" id="IPR052019">
    <property type="entry name" value="F420H2_bilvrd_red/Heme_oxyg"/>
</dbReference>
<keyword evidence="1" id="KW-0560">Oxidoreductase</keyword>
<evidence type="ECO:0000259" key="2">
    <source>
        <dbReference type="Pfam" id="PF01243"/>
    </source>
</evidence>
<comment type="caution">
    <text evidence="3">The sequence shown here is derived from an EMBL/GenBank/DDBJ whole genome shotgun (WGS) entry which is preliminary data.</text>
</comment>
<gene>
    <name evidence="3" type="ORF">Aco03nite_087340</name>
</gene>
<name>A0ABQ3XPH8_9ACTN</name>
<sequence length="153" mass="17038">MQVSLEESILNLLATHNMCVLATTDPSGAPHATPVRYFADGFDLIVTSLGDSPKIRNLRADPRMSAGVFAPLTTVESSRGAQLFGTARILSPGDEEFESRWRIVTPRIHETERDRFLADPARCVLAVLSPARIVYTDHWQKRDGHPTRRTLTL</sequence>
<dbReference type="Pfam" id="PF01243">
    <property type="entry name" value="PNPOx_N"/>
    <property type="match status" value="1"/>
</dbReference>
<protein>
    <recommendedName>
        <fullName evidence="2">Pyridoxamine 5'-phosphate oxidase N-terminal domain-containing protein</fullName>
    </recommendedName>
</protein>
<dbReference type="InterPro" id="IPR011576">
    <property type="entry name" value="Pyridox_Oxase_N"/>
</dbReference>
<evidence type="ECO:0000313" key="4">
    <source>
        <dbReference type="Proteomes" id="UP000612282"/>
    </source>
</evidence>
<evidence type="ECO:0000256" key="1">
    <source>
        <dbReference type="ARBA" id="ARBA00023002"/>
    </source>
</evidence>
<reference evidence="3 4" key="1">
    <citation type="submission" date="2021-01" db="EMBL/GenBank/DDBJ databases">
        <title>Whole genome shotgun sequence of Actinoplanes couchii NBRC 106145.</title>
        <authorList>
            <person name="Komaki H."/>
            <person name="Tamura T."/>
        </authorList>
    </citation>
    <scope>NUCLEOTIDE SEQUENCE [LARGE SCALE GENOMIC DNA]</scope>
    <source>
        <strain evidence="3 4">NBRC 106145</strain>
    </source>
</reference>
<dbReference type="SUPFAM" id="SSF50475">
    <property type="entry name" value="FMN-binding split barrel"/>
    <property type="match status" value="1"/>
</dbReference>
<dbReference type="InterPro" id="IPR012349">
    <property type="entry name" value="Split_barrel_FMN-bd"/>
</dbReference>
<accession>A0ABQ3XPH8</accession>